<dbReference type="InterPro" id="IPR000573">
    <property type="entry name" value="AconitaseA/IPMdHydase_ssu_swvl"/>
</dbReference>
<dbReference type="PRINTS" id="PR00415">
    <property type="entry name" value="ACONITASE"/>
</dbReference>
<evidence type="ECO:0000256" key="5">
    <source>
        <dbReference type="SAM" id="Coils"/>
    </source>
</evidence>
<dbReference type="InterPro" id="IPR050067">
    <property type="entry name" value="IPM_dehydratase_rel_enz"/>
</dbReference>
<feature type="domain" description="Aconitase/3-isopropylmalate dehydratase large subunit alpha/beta/alpha" evidence="6">
    <location>
        <begin position="220"/>
        <end position="574"/>
    </location>
</feature>
<dbReference type="SUPFAM" id="SSF53732">
    <property type="entry name" value="Aconitase iron-sulfur domain"/>
    <property type="match status" value="1"/>
</dbReference>
<dbReference type="Gene3D" id="3.30.499.10">
    <property type="entry name" value="Aconitase, domain 3"/>
    <property type="match status" value="2"/>
</dbReference>
<evidence type="ECO:0000256" key="2">
    <source>
        <dbReference type="ARBA" id="ARBA00023004"/>
    </source>
</evidence>
<keyword evidence="1" id="KW-0479">Metal-binding</keyword>
<gene>
    <name evidence="8" type="ORF">ColLi_12756</name>
</gene>
<feature type="domain" description="Aconitase A/isopropylmalate dehydratase small subunit swivel" evidence="7">
    <location>
        <begin position="734"/>
        <end position="760"/>
    </location>
</feature>
<sequence length="928" mass="101690">MATENPPSRFVANTLSALKRIRGIDLDDATHSYGDFTDGLDSSFNLGQFLDSVESELRRREHVAEAEAIAHVTQLCATDPELGGLGIVADAVEWGPDSAPTETNDGYITDKPVLREVEFLVDAWLSAVTSREAASQQARPALRKRLGTPSNAHSMTLTEKILAYHAFSLPSAKGVKPGDVVRVSLDWVIASEVAWLGMLHSMRSIGQQPQAWRNDRFWLTGDHAVDPRNYHQEKSQMLRKELETAKQNLKMTENQGSNYTILHTEFVRERAEPGMLVIGADSHTCSGGAVSSLSIGLGAGDNMIGLATGQTWFKVPESIRVNFTGKPAWHIKGKDVILSILRTLRRNTFAADRVVEFGGPGAEYLSCDARFAICNMCTELGAITGIFVPDKVTRSFLGGRKSKVYKSNSVYFAPDEDAKYAAVFDIDLSHIEPSIAIYPLPDDVYPVTGRLGMKFNGCFIGACTTTEEDLVLAALVLEAGLKRGMVMAPGKRLVVPGSRPIARNLRMLGLLDIYESAGFERPAPGCSMCLGMGVDVAEEGTNWLSSQNRNFKNRMGKGSVGHICSAATVAAASFSMTLSDPTDLLRDVDEARYNDCLRRCKAWRNRKIIAPLTKHAHGDVQDGDIEYVEPALTAMAVQQSVVQLTQEGFASKTTGGQLDGTNAIEGRVFKMGDFVDTDAVSIHMARDQRSFYGLTILSYGTQIIPAPFCSSPTDEGLGSHCFEYVCPEFREHVREGYIVVVGGKAFGCGSSREEAARALKGEFSSKQKHPAPYYTLAAHSSDHALRVWCRVRWLKSLTFSLAYPGIGVKCVIARSFSFIFGRNMPTIGLIGFVITDDDFYRLADHGAEIEIDVQGRCVRVGHRAFAFRLDDMELKLVENKGLAEAFRRHRKDVYGALCYPKGALTGVSSPASLADISMQHKKTEELAW</sequence>
<dbReference type="Pfam" id="PF00694">
    <property type="entry name" value="Aconitase_C"/>
    <property type="match status" value="1"/>
</dbReference>
<organism evidence="8 9">
    <name type="scientific">Colletotrichum liriopes</name>
    <dbReference type="NCBI Taxonomy" id="708192"/>
    <lineage>
        <taxon>Eukaryota</taxon>
        <taxon>Fungi</taxon>
        <taxon>Dikarya</taxon>
        <taxon>Ascomycota</taxon>
        <taxon>Pezizomycotina</taxon>
        <taxon>Sordariomycetes</taxon>
        <taxon>Hypocreomycetidae</taxon>
        <taxon>Glomerellales</taxon>
        <taxon>Glomerellaceae</taxon>
        <taxon>Colletotrichum</taxon>
        <taxon>Colletotrichum spaethianum species complex</taxon>
    </lineage>
</organism>
<evidence type="ECO:0000256" key="4">
    <source>
        <dbReference type="ARBA" id="ARBA00023239"/>
    </source>
</evidence>
<dbReference type="Gene3D" id="3.20.19.10">
    <property type="entry name" value="Aconitase, domain 4"/>
    <property type="match status" value="1"/>
</dbReference>
<evidence type="ECO:0000256" key="3">
    <source>
        <dbReference type="ARBA" id="ARBA00023014"/>
    </source>
</evidence>
<dbReference type="InterPro" id="IPR015928">
    <property type="entry name" value="Aconitase/3IPM_dehydase_swvl"/>
</dbReference>
<evidence type="ECO:0000313" key="9">
    <source>
        <dbReference type="Proteomes" id="UP001055172"/>
    </source>
</evidence>
<dbReference type="InterPro" id="IPR015931">
    <property type="entry name" value="Acnase/IPM_dHydase_lsu_aba_1/3"/>
</dbReference>
<dbReference type="Pfam" id="PF00330">
    <property type="entry name" value="Aconitase"/>
    <property type="match status" value="1"/>
</dbReference>
<evidence type="ECO:0000259" key="7">
    <source>
        <dbReference type="Pfam" id="PF00694"/>
    </source>
</evidence>
<dbReference type="Proteomes" id="UP001055172">
    <property type="component" value="Unassembled WGS sequence"/>
</dbReference>
<keyword evidence="9" id="KW-1185">Reference proteome</keyword>
<dbReference type="GO" id="GO:0046872">
    <property type="term" value="F:metal ion binding"/>
    <property type="evidence" value="ECO:0007669"/>
    <property type="project" value="UniProtKB-KW"/>
</dbReference>
<evidence type="ECO:0000256" key="1">
    <source>
        <dbReference type="ARBA" id="ARBA00022723"/>
    </source>
</evidence>
<dbReference type="PANTHER" id="PTHR43822">
    <property type="entry name" value="HOMOACONITASE, MITOCHONDRIAL-RELATED"/>
    <property type="match status" value="1"/>
</dbReference>
<dbReference type="SUPFAM" id="SSF52016">
    <property type="entry name" value="LeuD/IlvD-like"/>
    <property type="match status" value="1"/>
</dbReference>
<dbReference type="GO" id="GO:0051536">
    <property type="term" value="F:iron-sulfur cluster binding"/>
    <property type="evidence" value="ECO:0007669"/>
    <property type="project" value="UniProtKB-KW"/>
</dbReference>
<dbReference type="InterPro" id="IPR036008">
    <property type="entry name" value="Aconitase_4Fe-4S_dom"/>
</dbReference>
<keyword evidence="3" id="KW-0411">Iron-sulfur</keyword>
<evidence type="ECO:0000313" key="8">
    <source>
        <dbReference type="EMBL" id="GJC89918.1"/>
    </source>
</evidence>
<dbReference type="AlphaFoldDB" id="A0AA37H1K7"/>
<keyword evidence="5" id="KW-0175">Coiled coil</keyword>
<reference evidence="8 9" key="1">
    <citation type="submission" date="2021-07" db="EMBL/GenBank/DDBJ databases">
        <title>Genome data of Colletotrichum spaethianum.</title>
        <authorList>
            <person name="Utami Y.D."/>
            <person name="Hiruma K."/>
        </authorList>
    </citation>
    <scope>NUCLEOTIDE SEQUENCE [LARGE SCALE GENOMIC DNA]</scope>
    <source>
        <strain evidence="8 9">MAFF 242679</strain>
    </source>
</reference>
<dbReference type="EMBL" id="BPPX01000046">
    <property type="protein sequence ID" value="GJC89918.1"/>
    <property type="molecule type" value="Genomic_DNA"/>
</dbReference>
<dbReference type="InterPro" id="IPR001030">
    <property type="entry name" value="Acoase/IPM_deHydtase_lsu_aba"/>
</dbReference>
<dbReference type="GO" id="GO:0016829">
    <property type="term" value="F:lyase activity"/>
    <property type="evidence" value="ECO:0007669"/>
    <property type="project" value="UniProtKB-KW"/>
</dbReference>
<keyword evidence="2" id="KW-0408">Iron</keyword>
<dbReference type="GO" id="GO:0170038">
    <property type="term" value="P:proteinogenic amino acid biosynthetic process"/>
    <property type="evidence" value="ECO:0007669"/>
    <property type="project" value="UniProtKB-ARBA"/>
</dbReference>
<evidence type="ECO:0000259" key="6">
    <source>
        <dbReference type="Pfam" id="PF00330"/>
    </source>
</evidence>
<protein>
    <submittedName>
        <fullName evidence="8">Aconitase htyD</fullName>
    </submittedName>
</protein>
<proteinExistence type="predicted"/>
<dbReference type="GO" id="GO:0170034">
    <property type="term" value="P:L-amino acid biosynthetic process"/>
    <property type="evidence" value="ECO:0007669"/>
    <property type="project" value="UniProtKB-ARBA"/>
</dbReference>
<name>A0AA37H1K7_9PEZI</name>
<feature type="coiled-coil region" evidence="5">
    <location>
        <begin position="228"/>
        <end position="255"/>
    </location>
</feature>
<accession>A0AA37H1K7</accession>
<comment type="caution">
    <text evidence="8">The sequence shown here is derived from an EMBL/GenBank/DDBJ whole genome shotgun (WGS) entry which is preliminary data.</text>
</comment>
<keyword evidence="4" id="KW-0456">Lyase</keyword>
<dbReference type="PANTHER" id="PTHR43822:SF2">
    <property type="entry name" value="HOMOACONITASE, MITOCHONDRIAL"/>
    <property type="match status" value="1"/>
</dbReference>